<accession>A0ABS0JKZ2</accession>
<evidence type="ECO:0008006" key="3">
    <source>
        <dbReference type="Google" id="ProtNLM"/>
    </source>
</evidence>
<organism evidence="1 2">
    <name type="scientific">Micromonospora ureilytica</name>
    <dbReference type="NCBI Taxonomy" id="709868"/>
    <lineage>
        <taxon>Bacteria</taxon>
        <taxon>Bacillati</taxon>
        <taxon>Actinomycetota</taxon>
        <taxon>Actinomycetes</taxon>
        <taxon>Micromonosporales</taxon>
        <taxon>Micromonosporaceae</taxon>
        <taxon>Micromonospora</taxon>
    </lineage>
</organism>
<sequence length="260" mass="27186">MIVGERMRRGPLIAGVLVLAGLAGCVEQPVQPAPPTPSVNATRSTLPNEPQALMATIGGLVEQTGVGHDIRQGEIEAGEAWYEPCDLLIADPDRAKGAGLQLDAVWAAGLEVNPVPSFQNIQPPMTVLNVRVFHLPDASAAVAGATRARAARCPSDEFRLNIGQATARWGSRAVTIASTSARLTTATVKRVDPAIDAGVDYLPGDARLVFAHGPLLISIEVLTLWPRKQNSAAEITAAAQAKAMSLAAAIVKTLPTSSEN</sequence>
<comment type="caution">
    <text evidence="1">The sequence shown here is derived from an EMBL/GenBank/DDBJ whole genome shotgun (WGS) entry which is preliminary data.</text>
</comment>
<dbReference type="RefSeq" id="WP_231396328.1">
    <property type="nucleotide sequence ID" value="NZ_JADOTX010000001.1"/>
</dbReference>
<name>A0ABS0JKZ2_9ACTN</name>
<keyword evidence="2" id="KW-1185">Reference proteome</keyword>
<proteinExistence type="predicted"/>
<evidence type="ECO:0000313" key="1">
    <source>
        <dbReference type="EMBL" id="MBG6066983.1"/>
    </source>
</evidence>
<gene>
    <name evidence="1" type="ORF">IW248_003270</name>
</gene>
<dbReference type="PROSITE" id="PS51257">
    <property type="entry name" value="PROKAR_LIPOPROTEIN"/>
    <property type="match status" value="1"/>
</dbReference>
<reference evidence="1 2" key="1">
    <citation type="submission" date="2020-11" db="EMBL/GenBank/DDBJ databases">
        <title>Sequencing the genomes of 1000 actinobacteria strains.</title>
        <authorList>
            <person name="Klenk H.-P."/>
        </authorList>
    </citation>
    <scope>NUCLEOTIDE SEQUENCE [LARGE SCALE GENOMIC DNA]</scope>
    <source>
        <strain evidence="1 2">DSM 101692</strain>
    </source>
</reference>
<dbReference type="EMBL" id="JADOTX010000001">
    <property type="protein sequence ID" value="MBG6066983.1"/>
    <property type="molecule type" value="Genomic_DNA"/>
</dbReference>
<evidence type="ECO:0000313" key="2">
    <source>
        <dbReference type="Proteomes" id="UP000614915"/>
    </source>
</evidence>
<dbReference type="Proteomes" id="UP000614915">
    <property type="component" value="Unassembled WGS sequence"/>
</dbReference>
<protein>
    <recommendedName>
        <fullName evidence="3">PknH-like extracellular domain-containing protein</fullName>
    </recommendedName>
</protein>